<evidence type="ECO:0008006" key="3">
    <source>
        <dbReference type="Google" id="ProtNLM"/>
    </source>
</evidence>
<organism evidence="1 2">
    <name type="scientific">Rurimicrobium arvi</name>
    <dbReference type="NCBI Taxonomy" id="2049916"/>
    <lineage>
        <taxon>Bacteria</taxon>
        <taxon>Pseudomonadati</taxon>
        <taxon>Bacteroidota</taxon>
        <taxon>Chitinophagia</taxon>
        <taxon>Chitinophagales</taxon>
        <taxon>Chitinophagaceae</taxon>
        <taxon>Rurimicrobium</taxon>
    </lineage>
</organism>
<keyword evidence="2" id="KW-1185">Reference proteome</keyword>
<protein>
    <recommendedName>
        <fullName evidence="3">DUF1569 domain-containing protein</fullName>
    </recommendedName>
</protein>
<dbReference type="Proteomes" id="UP001501410">
    <property type="component" value="Unassembled WGS sequence"/>
</dbReference>
<accession>A0ABP8MJ53</accession>
<name>A0ABP8MJ53_9BACT</name>
<sequence length="153" mass="17451">MNAQKQFIREFPEKLKRISPDAQPLFGKMNPQQMVEHMAEYIRLGYGNPVVTESFYAPEATEKLHAFLRSDKSFRENTPNPLMSETPPATVHPDYATAVADVARAVTELFDAFERLPELKVANPFFGLLDEELSYHLLAKHAAHHLRQFPVIS</sequence>
<dbReference type="EMBL" id="BAABEZ010000002">
    <property type="protein sequence ID" value="GAA4449893.1"/>
    <property type="molecule type" value="Genomic_DNA"/>
</dbReference>
<dbReference type="RefSeq" id="WP_344822326.1">
    <property type="nucleotide sequence ID" value="NZ_BAABEZ010000002.1"/>
</dbReference>
<evidence type="ECO:0000313" key="2">
    <source>
        <dbReference type="Proteomes" id="UP001501410"/>
    </source>
</evidence>
<gene>
    <name evidence="1" type="ORF">GCM10023092_04920</name>
</gene>
<comment type="caution">
    <text evidence="1">The sequence shown here is derived from an EMBL/GenBank/DDBJ whole genome shotgun (WGS) entry which is preliminary data.</text>
</comment>
<evidence type="ECO:0000313" key="1">
    <source>
        <dbReference type="EMBL" id="GAA4449893.1"/>
    </source>
</evidence>
<proteinExistence type="predicted"/>
<reference evidence="2" key="1">
    <citation type="journal article" date="2019" name="Int. J. Syst. Evol. Microbiol.">
        <title>The Global Catalogue of Microorganisms (GCM) 10K type strain sequencing project: providing services to taxonomists for standard genome sequencing and annotation.</title>
        <authorList>
            <consortium name="The Broad Institute Genomics Platform"/>
            <consortium name="The Broad Institute Genome Sequencing Center for Infectious Disease"/>
            <person name="Wu L."/>
            <person name="Ma J."/>
        </authorList>
    </citation>
    <scope>NUCLEOTIDE SEQUENCE [LARGE SCALE GENOMIC DNA]</scope>
    <source>
        <strain evidence="2">JCM 31921</strain>
    </source>
</reference>